<reference evidence="1 2" key="1">
    <citation type="journal article" date="2015" name="PLoS Pathog.">
        <title>Evolution of genome size and complexity in the rhabdoviridae.</title>
        <authorList>
            <person name="Walker P.J."/>
            <person name="Firth C."/>
            <person name="Widen S.G."/>
            <person name="Blasdell K.R."/>
            <person name="Guzman H."/>
            <person name="Wood T.G."/>
            <person name="Paradkar P.N."/>
            <person name="Holmes E.C."/>
            <person name="Tesh R.B."/>
            <person name="Vasilakis N."/>
        </authorList>
    </citation>
    <scope>NUCLEOTIDE SEQUENCE [LARGE SCALE GENOMIC DNA]</scope>
    <source>
        <strain evidence="1">DakAnB769d</strain>
    </source>
</reference>
<dbReference type="KEGG" id="vg:37627514"/>
<evidence type="ECO:0000313" key="1">
    <source>
        <dbReference type="EMBL" id="AJR28488.1"/>
    </source>
</evidence>
<evidence type="ECO:0000313" key="2">
    <source>
        <dbReference type="Proteomes" id="UP000141413"/>
    </source>
</evidence>
<dbReference type="GeneID" id="37627514"/>
<dbReference type="Proteomes" id="UP000141413">
    <property type="component" value="Segment"/>
</dbReference>
<sequence length="151" mass="17852">MESIHISGKVMITCQNYQLDALKESLDEHLRCWMKRNSNIKNHLGKFVSALLLMKLTRFEDLFATEYWGTVDEVVMVPKEWLTYPIWIRLKSEGKPSDKLPIDNMTTQIEIRRTDRVSNQTVYDSLYTKLKHNNSKWAMSRFIDITTNNSY</sequence>
<dbReference type="EMBL" id="KM205010">
    <property type="protein sequence ID" value="AJR28488.1"/>
    <property type="molecule type" value="Viral_cRNA"/>
</dbReference>
<dbReference type="RefSeq" id="YP_009362142.1">
    <property type="nucleotide sequence ID" value="NC_034533.1"/>
</dbReference>
<name>A0A0D3R1F6_9RHAB</name>
<keyword evidence="2" id="KW-1185">Reference proteome</keyword>
<accession>A0A0D3R1F6</accession>
<proteinExistence type="predicted"/>
<protein>
    <submittedName>
        <fullName evidence="1">Uncharacterized protein</fullName>
    </submittedName>
</protein>
<organism evidence="1 2">
    <name type="scientific">Landjia virus</name>
    <dbReference type="NCBI Taxonomy" id="1272947"/>
    <lineage>
        <taxon>Viruses</taxon>
        <taxon>Riboviria</taxon>
        <taxon>Orthornavirae</taxon>
        <taxon>Negarnaviricota</taxon>
        <taxon>Haploviricotina</taxon>
        <taxon>Monjiviricetes</taxon>
        <taxon>Mononegavirales</taxon>
        <taxon>Rhabdoviridae</taxon>
        <taxon>Alpharhabdovirinae</taxon>
        <taxon>Hapavirus</taxon>
        <taxon>Hapavirus landjia</taxon>
    </lineage>
</organism>